<accession>A0A4U0XLJ6</accession>
<feature type="compositionally biased region" description="Low complexity" evidence="1">
    <location>
        <begin position="34"/>
        <end position="47"/>
    </location>
</feature>
<feature type="compositionally biased region" description="Low complexity" evidence="1">
    <location>
        <begin position="553"/>
        <end position="564"/>
    </location>
</feature>
<sequence length="626" mass="68419">MMPFGKELLRSTGEEIDDVERLITERENLGKAKGNNSGQNVSQNGQSRDSEGKDKQRAKDAEDDRSPGKARDRGKSATPEEPHNDMMSGGANPGATSANRLDGHPLPRESPDRFVRNKASFEAGKAQKTKAAKRASSKREKIGQWMLNYRHRDADLPDFPTFKWWRGIGGVLEFAEDLYDWERKKGGLDHSLANSSEAHMGTSPRRRRKSPRSTLRGRHAPDTPNTQDPSETNATRGLAMDRAAGRRQAQHPDPRGMSEAQRRKHIYSQKPVREPSLGSSEGNLTFTPAAPEATPNVGHVDQQEQWQTQAVPRGPYPAPRGPRQEQRRAEETRSAPAAQMASQALRRDRPQAAASGNAAAPPSPLVSVVSLGDEGGGHWRGVETHERAQAEQRQSRPPSFSSRGSAAMRGFRAGGRPPGNRVSVPLNHPIIQHWLEVEEHERAQAADMQAHPPPYVVGEDTGGTPEWNPSTPVALAPNDLSRVAEGHQRRPREREVQERAEAPQTETRRAAASQIAQRQIPVSKTNASFASGDVRRRSTPRIVVAAANLQPTSSGARSRASARGPNQVPPRGLDRTQGLPEATDTSESEEEDRDDDEDKEESSGDESDDSESSTAAQVTHASVAAP</sequence>
<dbReference type="AlphaFoldDB" id="A0A4U0XLJ6"/>
<name>A0A4U0XLJ6_9PEZI</name>
<feature type="compositionally biased region" description="Basic residues" evidence="1">
    <location>
        <begin position="204"/>
        <end position="218"/>
    </location>
</feature>
<feature type="compositionally biased region" description="Acidic residues" evidence="1">
    <location>
        <begin position="584"/>
        <end position="611"/>
    </location>
</feature>
<dbReference type="EMBL" id="NAJN01000240">
    <property type="protein sequence ID" value="TKA76398.1"/>
    <property type="molecule type" value="Genomic_DNA"/>
</dbReference>
<feature type="region of interest" description="Disordered" evidence="1">
    <location>
        <begin position="1"/>
        <end position="139"/>
    </location>
</feature>
<keyword evidence="3" id="KW-1185">Reference proteome</keyword>
<feature type="compositionally biased region" description="Basic and acidic residues" evidence="1">
    <location>
        <begin position="101"/>
        <end position="115"/>
    </location>
</feature>
<feature type="compositionally biased region" description="Polar residues" evidence="1">
    <location>
        <begin position="223"/>
        <end position="235"/>
    </location>
</feature>
<evidence type="ECO:0000313" key="2">
    <source>
        <dbReference type="EMBL" id="TKA76398.1"/>
    </source>
</evidence>
<gene>
    <name evidence="2" type="ORF">B0A49_05381</name>
</gene>
<proteinExistence type="predicted"/>
<feature type="compositionally biased region" description="Basic and acidic residues" evidence="1">
    <location>
        <begin position="48"/>
        <end position="84"/>
    </location>
</feature>
<feature type="region of interest" description="Disordered" evidence="1">
    <location>
        <begin position="451"/>
        <end position="626"/>
    </location>
</feature>
<feature type="compositionally biased region" description="Low complexity" evidence="1">
    <location>
        <begin position="510"/>
        <end position="520"/>
    </location>
</feature>
<organism evidence="2 3">
    <name type="scientific">Cryomyces minteri</name>
    <dbReference type="NCBI Taxonomy" id="331657"/>
    <lineage>
        <taxon>Eukaryota</taxon>
        <taxon>Fungi</taxon>
        <taxon>Dikarya</taxon>
        <taxon>Ascomycota</taxon>
        <taxon>Pezizomycotina</taxon>
        <taxon>Dothideomycetes</taxon>
        <taxon>Dothideomycetes incertae sedis</taxon>
        <taxon>Cryomyces</taxon>
    </lineage>
</organism>
<feature type="compositionally biased region" description="Basic and acidic residues" evidence="1">
    <location>
        <begin position="482"/>
        <end position="509"/>
    </location>
</feature>
<feature type="compositionally biased region" description="Basic and acidic residues" evidence="1">
    <location>
        <begin position="322"/>
        <end position="333"/>
    </location>
</feature>
<evidence type="ECO:0000313" key="3">
    <source>
        <dbReference type="Proteomes" id="UP000308768"/>
    </source>
</evidence>
<comment type="caution">
    <text evidence="2">The sequence shown here is derived from an EMBL/GenBank/DDBJ whole genome shotgun (WGS) entry which is preliminary data.</text>
</comment>
<dbReference type="Proteomes" id="UP000308768">
    <property type="component" value="Unassembled WGS sequence"/>
</dbReference>
<feature type="region of interest" description="Disordered" evidence="1">
    <location>
        <begin position="187"/>
        <end position="425"/>
    </location>
</feature>
<feature type="compositionally biased region" description="Low complexity" evidence="1">
    <location>
        <begin position="351"/>
        <end position="360"/>
    </location>
</feature>
<protein>
    <submittedName>
        <fullName evidence="2">Uncharacterized protein</fullName>
    </submittedName>
</protein>
<feature type="compositionally biased region" description="Low complexity" evidence="1">
    <location>
        <begin position="395"/>
        <end position="405"/>
    </location>
</feature>
<feature type="compositionally biased region" description="Basic and acidic residues" evidence="1">
    <location>
        <begin position="375"/>
        <end position="394"/>
    </location>
</feature>
<feature type="compositionally biased region" description="Basic and acidic residues" evidence="1">
    <location>
        <begin position="7"/>
        <end position="30"/>
    </location>
</feature>
<evidence type="ECO:0000256" key="1">
    <source>
        <dbReference type="SAM" id="MobiDB-lite"/>
    </source>
</evidence>
<reference evidence="2 3" key="1">
    <citation type="submission" date="2017-03" db="EMBL/GenBank/DDBJ databases">
        <title>Genomes of endolithic fungi from Antarctica.</title>
        <authorList>
            <person name="Coleine C."/>
            <person name="Masonjones S."/>
            <person name="Stajich J.E."/>
        </authorList>
    </citation>
    <scope>NUCLEOTIDE SEQUENCE [LARGE SCALE GENOMIC DNA]</scope>
    <source>
        <strain evidence="2 3">CCFEE 5187</strain>
    </source>
</reference>
<feature type="compositionally biased region" description="Basic residues" evidence="1">
    <location>
        <begin position="127"/>
        <end position="136"/>
    </location>
</feature>
<feature type="compositionally biased region" description="Polar residues" evidence="1">
    <location>
        <begin position="277"/>
        <end position="286"/>
    </location>
</feature>